<evidence type="ECO:0000313" key="1">
    <source>
        <dbReference type="EMBL" id="AAK78980.1"/>
    </source>
</evidence>
<protein>
    <submittedName>
        <fullName evidence="1">Predicted membrane protein</fullName>
    </submittedName>
</protein>
<dbReference type="Proteomes" id="UP000000814">
    <property type="component" value="Chromosome"/>
</dbReference>
<keyword evidence="2" id="KW-1185">Reference proteome</keyword>
<gene>
    <name evidence="1" type="ordered locus">CA_C1004</name>
</gene>
<dbReference type="HOGENOM" id="CLU_849154_0_0_9"/>
<dbReference type="EMBL" id="AE001437">
    <property type="protein sequence ID" value="AAK78980.1"/>
    <property type="molecule type" value="Genomic_DNA"/>
</dbReference>
<dbReference type="RefSeq" id="WP_010964322.1">
    <property type="nucleotide sequence ID" value="NC_003030.1"/>
</dbReference>
<dbReference type="KEGG" id="cac:CA_C1004"/>
<name>Q97KB5_CLOAB</name>
<dbReference type="OrthoDB" id="2629801at2"/>
<evidence type="ECO:0000313" key="2">
    <source>
        <dbReference type="Proteomes" id="UP000000814"/>
    </source>
</evidence>
<accession>Q97KB5</accession>
<sequence length="327" mass="35263">MKVSYGILYRGNSTSDLRKTNEKSAKIKDSKEGLFDEWKHKAEGFLNFASKESKKIIHETQGELGEAFKETENFVSKAIDRLNKSLADFKYIGGSVVTHPLLFMYGLSGAVVDNSAGNKALEETIKHNYEYKYETDKDYKALTAIKAGETAGDAGSMVVGGALMGGGGAVDGAGYVLAVPTLGTVTVPAEAIGTAAMVAGGYIFANSSGKFGSDAQSVFNYAHIGEDSDQVVSRIADNPALTKKAEKMGSNERIQQESDHLIQELAQGNKNPGLGSKNLFKDVSYLRGRNGARIFYRIVDGKIEILAKASKANEQKVISILTKMYNK</sequence>
<dbReference type="GeneID" id="44997518"/>
<organism evidence="1 2">
    <name type="scientific">Clostridium acetobutylicum (strain ATCC 824 / DSM 792 / JCM 1419 / IAM 19013 / LMG 5710 / NBRC 13948 / NRRL B-527 / VKM B-1787 / 2291 / W)</name>
    <dbReference type="NCBI Taxonomy" id="272562"/>
    <lineage>
        <taxon>Bacteria</taxon>
        <taxon>Bacillati</taxon>
        <taxon>Bacillota</taxon>
        <taxon>Clostridia</taxon>
        <taxon>Eubacteriales</taxon>
        <taxon>Clostridiaceae</taxon>
        <taxon>Clostridium</taxon>
    </lineage>
</organism>
<dbReference type="PATRIC" id="fig|272562.8.peg.1212"/>
<dbReference type="eggNOG" id="ENOG503387D">
    <property type="taxonomic scope" value="Bacteria"/>
</dbReference>
<reference evidence="1 2" key="1">
    <citation type="journal article" date="2001" name="J. Bacteriol.">
        <title>Genome sequence and comparative analysis of the solvent-producing bacterium Clostridium acetobutylicum.</title>
        <authorList>
            <person name="Nolling J."/>
            <person name="Breton G."/>
            <person name="Omelchenko M.V."/>
            <person name="Makarova K.S."/>
            <person name="Zeng Q."/>
            <person name="Gibson R."/>
            <person name="Lee H.M."/>
            <person name="Dubois J."/>
            <person name="Qiu D."/>
            <person name="Hitti J."/>
            <person name="Wolf Y.I."/>
            <person name="Tatusov R.L."/>
            <person name="Sabathe F."/>
            <person name="Doucette-Stamm L."/>
            <person name="Soucaille P."/>
            <person name="Daly M.J."/>
            <person name="Bennett G.N."/>
            <person name="Koonin E.V."/>
            <person name="Smith D.R."/>
        </authorList>
    </citation>
    <scope>NUCLEOTIDE SEQUENCE [LARGE SCALE GENOMIC DNA]</scope>
    <source>
        <strain evidence="2">ATCC 824 / DSM 792 / JCM 1419 / LMG 5710 / VKM B-1787</strain>
    </source>
</reference>
<dbReference type="AlphaFoldDB" id="Q97KB5"/>
<proteinExistence type="predicted"/>
<dbReference type="PIR" id="A97024">
    <property type="entry name" value="A97024"/>
</dbReference>
<dbReference type="STRING" id="272562.CA_C1004"/>